<keyword evidence="5" id="KW-0418">Kinase</keyword>
<dbReference type="Pfam" id="PF00069">
    <property type="entry name" value="Pkinase"/>
    <property type="match status" value="1"/>
</dbReference>
<dbReference type="Proteomes" id="UP000835052">
    <property type="component" value="Unassembled WGS sequence"/>
</dbReference>
<reference evidence="8" key="1">
    <citation type="submission" date="2020-10" db="EMBL/GenBank/DDBJ databases">
        <authorList>
            <person name="Kikuchi T."/>
        </authorList>
    </citation>
    <scope>NUCLEOTIDE SEQUENCE</scope>
    <source>
        <strain evidence="8">NKZ352</strain>
    </source>
</reference>
<dbReference type="InterPro" id="IPR050591">
    <property type="entry name" value="GSK-3"/>
</dbReference>
<name>A0A8S1H102_9PELO</name>
<dbReference type="PANTHER" id="PTHR24057">
    <property type="entry name" value="GLYCOGEN SYNTHASE KINASE-3 ALPHA"/>
    <property type="match status" value="1"/>
</dbReference>
<dbReference type="GO" id="GO:0004674">
    <property type="term" value="F:protein serine/threonine kinase activity"/>
    <property type="evidence" value="ECO:0007669"/>
    <property type="project" value="UniProtKB-KW"/>
</dbReference>
<dbReference type="GO" id="GO:0032436">
    <property type="term" value="P:positive regulation of proteasomal ubiquitin-dependent protein catabolic process"/>
    <property type="evidence" value="ECO:0007669"/>
    <property type="project" value="TreeGrafter"/>
</dbReference>
<keyword evidence="2" id="KW-0723">Serine/threonine-protein kinase</keyword>
<dbReference type="GO" id="GO:0090090">
    <property type="term" value="P:negative regulation of canonical Wnt signaling pathway"/>
    <property type="evidence" value="ECO:0007669"/>
    <property type="project" value="TreeGrafter"/>
</dbReference>
<evidence type="ECO:0000256" key="4">
    <source>
        <dbReference type="ARBA" id="ARBA00022741"/>
    </source>
</evidence>
<evidence type="ECO:0000256" key="6">
    <source>
        <dbReference type="ARBA" id="ARBA00022840"/>
    </source>
</evidence>
<dbReference type="InterPro" id="IPR011009">
    <property type="entry name" value="Kinase-like_dom_sf"/>
</dbReference>
<dbReference type="OrthoDB" id="272141at2759"/>
<dbReference type="GO" id="GO:0005829">
    <property type="term" value="C:cytosol"/>
    <property type="evidence" value="ECO:0007669"/>
    <property type="project" value="TreeGrafter"/>
</dbReference>
<dbReference type="GO" id="GO:0005634">
    <property type="term" value="C:nucleus"/>
    <property type="evidence" value="ECO:0007669"/>
    <property type="project" value="TreeGrafter"/>
</dbReference>
<dbReference type="InterPro" id="IPR008271">
    <property type="entry name" value="Ser/Thr_kinase_AS"/>
</dbReference>
<protein>
    <recommendedName>
        <fullName evidence="7">Protein kinase domain-containing protein</fullName>
    </recommendedName>
</protein>
<accession>A0A8S1H102</accession>
<dbReference type="PROSITE" id="PS50011">
    <property type="entry name" value="PROTEIN_KINASE_DOM"/>
    <property type="match status" value="1"/>
</dbReference>
<dbReference type="GO" id="GO:0005524">
    <property type="term" value="F:ATP binding"/>
    <property type="evidence" value="ECO:0007669"/>
    <property type="project" value="UniProtKB-KW"/>
</dbReference>
<evidence type="ECO:0000259" key="7">
    <source>
        <dbReference type="PROSITE" id="PS50011"/>
    </source>
</evidence>
<dbReference type="GO" id="GO:0007165">
    <property type="term" value="P:signal transduction"/>
    <property type="evidence" value="ECO:0007669"/>
    <property type="project" value="TreeGrafter"/>
</dbReference>
<dbReference type="AlphaFoldDB" id="A0A8S1H102"/>
<feature type="domain" description="Protein kinase" evidence="7">
    <location>
        <begin position="25"/>
        <end position="326"/>
    </location>
</feature>
<evidence type="ECO:0000256" key="5">
    <source>
        <dbReference type="ARBA" id="ARBA00022777"/>
    </source>
</evidence>
<dbReference type="GO" id="GO:0030154">
    <property type="term" value="P:cell differentiation"/>
    <property type="evidence" value="ECO:0007669"/>
    <property type="project" value="TreeGrafter"/>
</dbReference>
<dbReference type="Gene3D" id="3.30.200.20">
    <property type="entry name" value="Phosphorylase Kinase, domain 1"/>
    <property type="match status" value="1"/>
</dbReference>
<comment type="similarity">
    <text evidence="1">Belongs to the protein kinase superfamily. CMGC Ser/Thr protein kinase family. GSK-3 subfamily.</text>
</comment>
<dbReference type="InterPro" id="IPR000719">
    <property type="entry name" value="Prot_kinase_dom"/>
</dbReference>
<dbReference type="SMART" id="SM00220">
    <property type="entry name" value="S_TKc"/>
    <property type="match status" value="1"/>
</dbReference>
<dbReference type="PROSITE" id="PS00108">
    <property type="entry name" value="PROTEIN_KINASE_ST"/>
    <property type="match status" value="1"/>
</dbReference>
<keyword evidence="4" id="KW-0547">Nucleotide-binding</keyword>
<organism evidence="8 9">
    <name type="scientific">Caenorhabditis auriculariae</name>
    <dbReference type="NCBI Taxonomy" id="2777116"/>
    <lineage>
        <taxon>Eukaryota</taxon>
        <taxon>Metazoa</taxon>
        <taxon>Ecdysozoa</taxon>
        <taxon>Nematoda</taxon>
        <taxon>Chromadorea</taxon>
        <taxon>Rhabditida</taxon>
        <taxon>Rhabditina</taxon>
        <taxon>Rhabditomorpha</taxon>
        <taxon>Rhabditoidea</taxon>
        <taxon>Rhabditidae</taxon>
        <taxon>Peloderinae</taxon>
        <taxon>Caenorhabditis</taxon>
    </lineage>
</organism>
<evidence type="ECO:0000313" key="9">
    <source>
        <dbReference type="Proteomes" id="UP000835052"/>
    </source>
</evidence>
<evidence type="ECO:0000256" key="1">
    <source>
        <dbReference type="ARBA" id="ARBA00005527"/>
    </source>
</evidence>
<proteinExistence type="inferred from homology"/>
<keyword evidence="3" id="KW-0808">Transferase</keyword>
<evidence type="ECO:0000313" key="8">
    <source>
        <dbReference type="EMBL" id="CAD6188388.1"/>
    </source>
</evidence>
<keyword evidence="9" id="KW-1185">Reference proteome</keyword>
<gene>
    <name evidence="8" type="ORF">CAUJ_LOCUS4307</name>
</gene>
<dbReference type="GO" id="GO:0030424">
    <property type="term" value="C:axon"/>
    <property type="evidence" value="ECO:0007669"/>
    <property type="project" value="TreeGrafter"/>
</dbReference>
<evidence type="ECO:0000256" key="2">
    <source>
        <dbReference type="ARBA" id="ARBA00022527"/>
    </source>
</evidence>
<keyword evidence="6" id="KW-0067">ATP-binding</keyword>
<dbReference type="Gene3D" id="1.10.510.10">
    <property type="entry name" value="Transferase(Phosphotransferase) domain 1"/>
    <property type="match status" value="1"/>
</dbReference>
<dbReference type="PANTHER" id="PTHR24057:SF18">
    <property type="entry name" value="SERINE_THREONINE-PROTEIN KINASE R03D7.5-RELATED"/>
    <property type="match status" value="1"/>
</dbReference>
<evidence type="ECO:0000256" key="3">
    <source>
        <dbReference type="ARBA" id="ARBA00022679"/>
    </source>
</evidence>
<sequence length="369" mass="41705">MPTYRTTDVVTALRIDDESEMTLQLKDLNLFASGAFSNVYRGTVETASHRTSEVVIKKTWPRQKGLPLEVKILKKLNRLKHKNIVQKTCLALVFEYIPLNLYQFLKQNNRRIGIMEVKMIVWQLFRGQFHLQRMDICHRDIKPQNLLFNAETGLLKISDFGSSALDVKSSQQPSYHVTRYYRPPELLLGARIYGPEIDVWSCGCVFGELLKGAVFLPGRNSSNQAELVFDLIGPPTNSDLKELKHSKSKYKEIIANYVPTTKGPYPNFQFLMSAASRTGVFTLHNNLITAQDMAESVAVLSKILVYSPLERLSGHELLISIFSQLFTSGATRSNGQKIEAITARDYMDVKIGDKTVTGSVESVDHNENQ</sequence>
<comment type="caution">
    <text evidence="8">The sequence shown here is derived from an EMBL/GenBank/DDBJ whole genome shotgun (WGS) entry which is preliminary data.</text>
</comment>
<dbReference type="SUPFAM" id="SSF56112">
    <property type="entry name" value="Protein kinase-like (PK-like)"/>
    <property type="match status" value="1"/>
</dbReference>
<dbReference type="EMBL" id="CAJGYM010000008">
    <property type="protein sequence ID" value="CAD6188388.1"/>
    <property type="molecule type" value="Genomic_DNA"/>
</dbReference>
<dbReference type="GO" id="GO:0070507">
    <property type="term" value="P:regulation of microtubule cytoskeleton organization"/>
    <property type="evidence" value="ECO:0007669"/>
    <property type="project" value="TreeGrafter"/>
</dbReference>